<dbReference type="PROSITE" id="PS50110">
    <property type="entry name" value="RESPONSE_REGULATORY"/>
    <property type="match status" value="1"/>
</dbReference>
<feature type="region of interest" description="Disordered" evidence="5">
    <location>
        <begin position="145"/>
        <end position="166"/>
    </location>
</feature>
<feature type="domain" description="Response regulatory" evidence="6">
    <location>
        <begin position="19"/>
        <end position="138"/>
    </location>
</feature>
<evidence type="ECO:0000256" key="1">
    <source>
        <dbReference type="ARBA" id="ARBA00022553"/>
    </source>
</evidence>
<dbReference type="SUPFAM" id="SSF52172">
    <property type="entry name" value="CheY-like"/>
    <property type="match status" value="1"/>
</dbReference>
<organism evidence="7 8">
    <name type="scientific">Stappia indica</name>
    <dbReference type="NCBI Taxonomy" id="538381"/>
    <lineage>
        <taxon>Bacteria</taxon>
        <taxon>Pseudomonadati</taxon>
        <taxon>Pseudomonadota</taxon>
        <taxon>Alphaproteobacteria</taxon>
        <taxon>Hyphomicrobiales</taxon>
        <taxon>Stappiaceae</taxon>
        <taxon>Stappia</taxon>
    </lineage>
</organism>
<keyword evidence="3" id="KW-0804">Transcription</keyword>
<dbReference type="InterPro" id="IPR050595">
    <property type="entry name" value="Bact_response_regulator"/>
</dbReference>
<evidence type="ECO:0000259" key="6">
    <source>
        <dbReference type="PROSITE" id="PS50110"/>
    </source>
</evidence>
<evidence type="ECO:0000313" key="8">
    <source>
        <dbReference type="Proteomes" id="UP000219331"/>
    </source>
</evidence>
<proteinExistence type="predicted"/>
<dbReference type="Proteomes" id="UP000219331">
    <property type="component" value="Unassembled WGS sequence"/>
</dbReference>
<keyword evidence="1 4" id="KW-0597">Phosphoprotein</keyword>
<dbReference type="AlphaFoldDB" id="A0A285TIW5"/>
<keyword evidence="8" id="KW-1185">Reference proteome</keyword>
<gene>
    <name evidence="7" type="ORF">SAMN05421512_111145</name>
</gene>
<dbReference type="InterPro" id="IPR001789">
    <property type="entry name" value="Sig_transdc_resp-reg_receiver"/>
</dbReference>
<feature type="modified residue" description="4-aspartylphosphate" evidence="4">
    <location>
        <position position="69"/>
    </location>
</feature>
<dbReference type="GO" id="GO:0000160">
    <property type="term" value="P:phosphorelay signal transduction system"/>
    <property type="evidence" value="ECO:0007669"/>
    <property type="project" value="InterPro"/>
</dbReference>
<sequence length="173" mass="18909">MQEARLHAAIGAISVKNEKILLIEDSAFTRRLLRGMLKDLGFQAVTEAPDGLEAEKLLKLHRFDAMLIDWRMPRQDGAEFLARLRAHDNPVTAATPAIVISAHVDLALLQQAATLGAQSVVVKPFSLQVLKSHLDAALARPIDRALPDPKPAAAPVEEPKPAPEDDAYEIVYL</sequence>
<evidence type="ECO:0000256" key="2">
    <source>
        <dbReference type="ARBA" id="ARBA00023015"/>
    </source>
</evidence>
<name>A0A285TIW5_9HYPH</name>
<evidence type="ECO:0000313" key="7">
    <source>
        <dbReference type="EMBL" id="SOC21707.1"/>
    </source>
</evidence>
<dbReference type="InterPro" id="IPR011006">
    <property type="entry name" value="CheY-like_superfamily"/>
</dbReference>
<dbReference type="SMART" id="SM00448">
    <property type="entry name" value="REC"/>
    <property type="match status" value="1"/>
</dbReference>
<dbReference type="STRING" id="538381.GCA_001696535_01704"/>
<evidence type="ECO:0000256" key="3">
    <source>
        <dbReference type="ARBA" id="ARBA00023163"/>
    </source>
</evidence>
<accession>A0A285TIW5</accession>
<dbReference type="PANTHER" id="PTHR44591:SF3">
    <property type="entry name" value="RESPONSE REGULATORY DOMAIN-CONTAINING PROTEIN"/>
    <property type="match status" value="1"/>
</dbReference>
<evidence type="ECO:0000256" key="4">
    <source>
        <dbReference type="PROSITE-ProRule" id="PRU00169"/>
    </source>
</evidence>
<dbReference type="EMBL" id="OBML01000011">
    <property type="protein sequence ID" value="SOC21707.1"/>
    <property type="molecule type" value="Genomic_DNA"/>
</dbReference>
<protein>
    <submittedName>
        <fullName evidence="7">Two-component system, chemotaxis family, response regulator CheY</fullName>
    </submittedName>
</protein>
<keyword evidence="2" id="KW-0805">Transcription regulation</keyword>
<dbReference type="Pfam" id="PF00072">
    <property type="entry name" value="Response_reg"/>
    <property type="match status" value="1"/>
</dbReference>
<evidence type="ECO:0000256" key="5">
    <source>
        <dbReference type="SAM" id="MobiDB-lite"/>
    </source>
</evidence>
<reference evidence="7 8" key="1">
    <citation type="submission" date="2017-08" db="EMBL/GenBank/DDBJ databases">
        <authorList>
            <person name="de Groot N.N."/>
        </authorList>
    </citation>
    <scope>NUCLEOTIDE SEQUENCE [LARGE SCALE GENOMIC DNA]</scope>
    <source>
        <strain evidence="7 8">USBA 352</strain>
    </source>
</reference>
<dbReference type="Gene3D" id="3.40.50.2300">
    <property type="match status" value="1"/>
</dbReference>
<dbReference type="PANTHER" id="PTHR44591">
    <property type="entry name" value="STRESS RESPONSE REGULATOR PROTEIN 1"/>
    <property type="match status" value="1"/>
</dbReference>